<evidence type="ECO:0000256" key="1">
    <source>
        <dbReference type="SAM" id="MobiDB-lite"/>
    </source>
</evidence>
<name>A0AAU3I212_9ACTN</name>
<reference evidence="2" key="1">
    <citation type="submission" date="2022-10" db="EMBL/GenBank/DDBJ databases">
        <title>The complete genomes of actinobacterial strains from the NBC collection.</title>
        <authorList>
            <person name="Joergensen T.S."/>
            <person name="Alvarez Arevalo M."/>
            <person name="Sterndorff E.B."/>
            <person name="Faurdal D."/>
            <person name="Vuksanovic O."/>
            <person name="Mourched A.-S."/>
            <person name="Charusanti P."/>
            <person name="Shaw S."/>
            <person name="Blin K."/>
            <person name="Weber T."/>
        </authorList>
    </citation>
    <scope>NUCLEOTIDE SEQUENCE</scope>
    <source>
        <strain evidence="2">NBC_01393</strain>
    </source>
</reference>
<dbReference type="AlphaFoldDB" id="A0AAU3I212"/>
<feature type="compositionally biased region" description="Basic and acidic residues" evidence="1">
    <location>
        <begin position="125"/>
        <end position="139"/>
    </location>
</feature>
<feature type="compositionally biased region" description="Pro residues" evidence="1">
    <location>
        <begin position="81"/>
        <end position="97"/>
    </location>
</feature>
<dbReference type="EMBL" id="CP109546">
    <property type="protein sequence ID" value="WTZ11850.1"/>
    <property type="molecule type" value="Genomic_DNA"/>
</dbReference>
<evidence type="ECO:0000313" key="2">
    <source>
        <dbReference type="EMBL" id="WTZ11850.1"/>
    </source>
</evidence>
<feature type="region of interest" description="Disordered" evidence="1">
    <location>
        <begin position="72"/>
        <end position="139"/>
    </location>
</feature>
<sequence>MDRFALCRALEEAGVPATSYEIADCPGRHRAADRYFLDGHDGDWTVGVHERGTRQVFERFADEGEACRWIHDRLLGGEPSPTDPAPAPGEPAGPGPDPEALRRQADDELEAALTELRRRAAGTPGREHPGKPAEGDGPA</sequence>
<accession>A0AAU3I212</accession>
<organism evidence="2">
    <name type="scientific">Streptomyces sp. NBC_01393</name>
    <dbReference type="NCBI Taxonomy" id="2903851"/>
    <lineage>
        <taxon>Bacteria</taxon>
        <taxon>Bacillati</taxon>
        <taxon>Actinomycetota</taxon>
        <taxon>Actinomycetes</taxon>
        <taxon>Kitasatosporales</taxon>
        <taxon>Streptomycetaceae</taxon>
        <taxon>Streptomyces</taxon>
    </lineage>
</organism>
<protein>
    <submittedName>
        <fullName evidence="2">Uncharacterized protein</fullName>
    </submittedName>
</protein>
<proteinExistence type="predicted"/>
<gene>
    <name evidence="2" type="ORF">OG699_30075</name>
</gene>